<dbReference type="InterPro" id="IPR001789">
    <property type="entry name" value="Sig_transdc_resp-reg_receiver"/>
</dbReference>
<feature type="modified residue" description="4-aspartylphosphate" evidence="3">
    <location>
        <position position="61"/>
    </location>
</feature>
<dbReference type="Gene3D" id="3.40.50.2300">
    <property type="match status" value="1"/>
</dbReference>
<dbReference type="Proteomes" id="UP001626537">
    <property type="component" value="Chromosome"/>
</dbReference>
<dbReference type="SMART" id="SM00421">
    <property type="entry name" value="HTH_LUXR"/>
    <property type="match status" value="1"/>
</dbReference>
<keyword evidence="7" id="KW-1185">Reference proteome</keyword>
<proteinExistence type="predicted"/>
<accession>A0ABZ0I3B7</accession>
<dbReference type="InterPro" id="IPR011006">
    <property type="entry name" value="CheY-like_superfamily"/>
</dbReference>
<dbReference type="SUPFAM" id="SSF52172">
    <property type="entry name" value="CheY-like"/>
    <property type="match status" value="1"/>
</dbReference>
<gene>
    <name evidence="6" type="ORF">R0135_15170</name>
</gene>
<name>A0ABZ0I3B7_9GAMM</name>
<protein>
    <submittedName>
        <fullName evidence="6">Response regulator transcription factor</fullName>
    </submittedName>
</protein>
<reference evidence="6 7" key="1">
    <citation type="submission" date="2023-10" db="EMBL/GenBank/DDBJ databases">
        <title>Two novel species belonging to the OM43/NOR5 clade.</title>
        <authorList>
            <person name="Park M."/>
        </authorList>
    </citation>
    <scope>NUCLEOTIDE SEQUENCE [LARGE SCALE GENOMIC DNA]</scope>
    <source>
        <strain evidence="6 7">IMCC43200</strain>
    </source>
</reference>
<dbReference type="RefSeq" id="WP_407347767.1">
    <property type="nucleotide sequence ID" value="NZ_CP136864.1"/>
</dbReference>
<dbReference type="InterPro" id="IPR000792">
    <property type="entry name" value="Tscrpt_reg_LuxR_C"/>
</dbReference>
<evidence type="ECO:0000313" key="6">
    <source>
        <dbReference type="EMBL" id="WOJ93109.1"/>
    </source>
</evidence>
<evidence type="ECO:0000313" key="7">
    <source>
        <dbReference type="Proteomes" id="UP001626537"/>
    </source>
</evidence>
<organism evidence="6 7">
    <name type="scientific">Congregibacter variabilis</name>
    <dbReference type="NCBI Taxonomy" id="3081200"/>
    <lineage>
        <taxon>Bacteria</taxon>
        <taxon>Pseudomonadati</taxon>
        <taxon>Pseudomonadota</taxon>
        <taxon>Gammaproteobacteria</taxon>
        <taxon>Cellvibrionales</taxon>
        <taxon>Halieaceae</taxon>
        <taxon>Congregibacter</taxon>
    </lineage>
</organism>
<evidence type="ECO:0000259" key="5">
    <source>
        <dbReference type="PROSITE" id="PS50110"/>
    </source>
</evidence>
<feature type="domain" description="HTH luxR-type" evidence="4">
    <location>
        <begin position="152"/>
        <end position="217"/>
    </location>
</feature>
<sequence length="220" mass="24345">MKAAHVGDARVLLVDDHPTFREGLRSLIEHTDGVSVCAEADSESSAMRKLEASTPDLMIVDLNLGDDSGLRLIHRARQAFSKLHILVASMYDELMYGERAINAGANGYICKQDDPHKLVEAIEVVRHGGLYISNKLANRIRERELSGAGAAVEDPVEVLSERELQVFTLIGNGYSTKEIAVKLHVSPKTVDAHRDHVKRKIGVPDNTRLIHRAVQWVLSQ</sequence>
<dbReference type="PANTHER" id="PTHR43214">
    <property type="entry name" value="TWO-COMPONENT RESPONSE REGULATOR"/>
    <property type="match status" value="1"/>
</dbReference>
<keyword evidence="2" id="KW-0238">DNA-binding</keyword>
<dbReference type="Pfam" id="PF00196">
    <property type="entry name" value="GerE"/>
    <property type="match status" value="1"/>
</dbReference>
<dbReference type="CDD" id="cd06170">
    <property type="entry name" value="LuxR_C_like"/>
    <property type="match status" value="1"/>
</dbReference>
<keyword evidence="1 3" id="KW-0597">Phosphoprotein</keyword>
<dbReference type="PRINTS" id="PR00038">
    <property type="entry name" value="HTHLUXR"/>
</dbReference>
<dbReference type="InterPro" id="IPR039420">
    <property type="entry name" value="WalR-like"/>
</dbReference>
<dbReference type="PROSITE" id="PS50043">
    <property type="entry name" value="HTH_LUXR_2"/>
    <property type="match status" value="1"/>
</dbReference>
<dbReference type="SUPFAM" id="SSF46894">
    <property type="entry name" value="C-terminal effector domain of the bipartite response regulators"/>
    <property type="match status" value="1"/>
</dbReference>
<dbReference type="Pfam" id="PF00072">
    <property type="entry name" value="Response_reg"/>
    <property type="match status" value="1"/>
</dbReference>
<dbReference type="EMBL" id="CP136864">
    <property type="protein sequence ID" value="WOJ93109.1"/>
    <property type="molecule type" value="Genomic_DNA"/>
</dbReference>
<evidence type="ECO:0000256" key="3">
    <source>
        <dbReference type="PROSITE-ProRule" id="PRU00169"/>
    </source>
</evidence>
<dbReference type="PANTHER" id="PTHR43214:SF43">
    <property type="entry name" value="TWO-COMPONENT RESPONSE REGULATOR"/>
    <property type="match status" value="1"/>
</dbReference>
<dbReference type="PROSITE" id="PS00622">
    <property type="entry name" value="HTH_LUXR_1"/>
    <property type="match status" value="1"/>
</dbReference>
<feature type="domain" description="Response regulatory" evidence="5">
    <location>
        <begin position="10"/>
        <end position="126"/>
    </location>
</feature>
<dbReference type="CDD" id="cd17535">
    <property type="entry name" value="REC_NarL-like"/>
    <property type="match status" value="1"/>
</dbReference>
<dbReference type="InterPro" id="IPR016032">
    <property type="entry name" value="Sig_transdc_resp-reg_C-effctor"/>
</dbReference>
<evidence type="ECO:0000256" key="2">
    <source>
        <dbReference type="ARBA" id="ARBA00023125"/>
    </source>
</evidence>
<evidence type="ECO:0000256" key="1">
    <source>
        <dbReference type="ARBA" id="ARBA00022553"/>
    </source>
</evidence>
<dbReference type="InterPro" id="IPR058245">
    <property type="entry name" value="NreC/VraR/RcsB-like_REC"/>
</dbReference>
<evidence type="ECO:0000259" key="4">
    <source>
        <dbReference type="PROSITE" id="PS50043"/>
    </source>
</evidence>
<dbReference type="PROSITE" id="PS50110">
    <property type="entry name" value="RESPONSE_REGULATORY"/>
    <property type="match status" value="1"/>
</dbReference>
<dbReference type="SMART" id="SM00448">
    <property type="entry name" value="REC"/>
    <property type="match status" value="1"/>
</dbReference>